<dbReference type="GO" id="GO:0000976">
    <property type="term" value="F:transcription cis-regulatory region binding"/>
    <property type="evidence" value="ECO:0007669"/>
    <property type="project" value="TreeGrafter"/>
</dbReference>
<keyword evidence="2 4" id="KW-0238">DNA-binding</keyword>
<dbReference type="InterPro" id="IPR001647">
    <property type="entry name" value="HTH_TetR"/>
</dbReference>
<evidence type="ECO:0000259" key="5">
    <source>
        <dbReference type="PROSITE" id="PS50977"/>
    </source>
</evidence>
<dbReference type="PANTHER" id="PTHR30055">
    <property type="entry name" value="HTH-TYPE TRANSCRIPTIONAL REGULATOR RUTR"/>
    <property type="match status" value="1"/>
</dbReference>
<dbReference type="SUPFAM" id="SSF46689">
    <property type="entry name" value="Homeodomain-like"/>
    <property type="match status" value="1"/>
</dbReference>
<evidence type="ECO:0000313" key="6">
    <source>
        <dbReference type="EMBL" id="KAB0679023.1"/>
    </source>
</evidence>
<dbReference type="Proteomes" id="UP000432089">
    <property type="component" value="Unassembled WGS sequence"/>
</dbReference>
<dbReference type="Pfam" id="PF00440">
    <property type="entry name" value="TetR_N"/>
    <property type="match status" value="1"/>
</dbReference>
<feature type="domain" description="HTH tetR-type" evidence="5">
    <location>
        <begin position="12"/>
        <end position="72"/>
    </location>
</feature>
<keyword evidence="7" id="KW-1185">Reference proteome</keyword>
<evidence type="ECO:0000256" key="2">
    <source>
        <dbReference type="ARBA" id="ARBA00023125"/>
    </source>
</evidence>
<feature type="DNA-binding region" description="H-T-H motif" evidence="4">
    <location>
        <begin position="35"/>
        <end position="54"/>
    </location>
</feature>
<dbReference type="AlphaFoldDB" id="A0A7V7TW42"/>
<accession>A0A7V7TW42</accession>
<keyword evidence="1" id="KW-0805">Transcription regulation</keyword>
<organism evidence="6 7">
    <name type="scientific">Plantimonas leprariae</name>
    <dbReference type="NCBI Taxonomy" id="2615207"/>
    <lineage>
        <taxon>Bacteria</taxon>
        <taxon>Pseudomonadati</taxon>
        <taxon>Pseudomonadota</taxon>
        <taxon>Alphaproteobacteria</taxon>
        <taxon>Hyphomicrobiales</taxon>
        <taxon>Aurantimonadaceae</taxon>
        <taxon>Plantimonas</taxon>
    </lineage>
</organism>
<dbReference type="Gene3D" id="1.10.357.10">
    <property type="entry name" value="Tetracycline Repressor, domain 2"/>
    <property type="match status" value="1"/>
</dbReference>
<evidence type="ECO:0000256" key="4">
    <source>
        <dbReference type="PROSITE-ProRule" id="PRU00335"/>
    </source>
</evidence>
<proteinExistence type="predicted"/>
<reference evidence="6 7" key="1">
    <citation type="submission" date="2019-09" db="EMBL/GenBank/DDBJ databases">
        <title>YIM 132180 draft genome.</title>
        <authorList>
            <person name="Zhang K."/>
        </authorList>
    </citation>
    <scope>NUCLEOTIDE SEQUENCE [LARGE SCALE GENOMIC DNA]</scope>
    <source>
        <strain evidence="6 7">YIM 132180</strain>
    </source>
</reference>
<evidence type="ECO:0000313" key="7">
    <source>
        <dbReference type="Proteomes" id="UP000432089"/>
    </source>
</evidence>
<dbReference type="PROSITE" id="PS50977">
    <property type="entry name" value="HTH_TETR_2"/>
    <property type="match status" value="1"/>
</dbReference>
<evidence type="ECO:0000256" key="1">
    <source>
        <dbReference type="ARBA" id="ARBA00023015"/>
    </source>
</evidence>
<gene>
    <name evidence="6" type="ORF">F6X38_14065</name>
</gene>
<sequence>MPGADRKSPRESVARSKVLDAAERLLRADPGATFSMRDLAAEAGVSFATPFNQFGSKTAIAQALSSRRIAAMGERLRTAAPGGDAVERTLAAVRLAVGVLLEEPEVNRAMMGALGTWSGSPGAVAAQSSALWSVALAEFDGIDAGLVAAARARLPRQLAIMFRGCLSFWVAGEIADAELPVTAEQAAAATLAAFVDPERRKKLLIG</sequence>
<keyword evidence="3" id="KW-0804">Transcription</keyword>
<evidence type="ECO:0000256" key="3">
    <source>
        <dbReference type="ARBA" id="ARBA00023163"/>
    </source>
</evidence>
<dbReference type="EMBL" id="VZDO01000011">
    <property type="protein sequence ID" value="KAB0679023.1"/>
    <property type="molecule type" value="Genomic_DNA"/>
</dbReference>
<dbReference type="InterPro" id="IPR009057">
    <property type="entry name" value="Homeodomain-like_sf"/>
</dbReference>
<dbReference type="GO" id="GO:0003700">
    <property type="term" value="F:DNA-binding transcription factor activity"/>
    <property type="evidence" value="ECO:0007669"/>
    <property type="project" value="TreeGrafter"/>
</dbReference>
<protein>
    <submittedName>
        <fullName evidence="6">TetR/AcrR family transcriptional regulator</fullName>
    </submittedName>
</protein>
<comment type="caution">
    <text evidence="6">The sequence shown here is derived from an EMBL/GenBank/DDBJ whole genome shotgun (WGS) entry which is preliminary data.</text>
</comment>
<dbReference type="PANTHER" id="PTHR30055:SF234">
    <property type="entry name" value="HTH-TYPE TRANSCRIPTIONAL REGULATOR BETI"/>
    <property type="match status" value="1"/>
</dbReference>
<name>A0A7V7TW42_9HYPH</name>
<dbReference type="RefSeq" id="WP_150970596.1">
    <property type="nucleotide sequence ID" value="NZ_VZDO01000011.1"/>
</dbReference>
<dbReference type="InterPro" id="IPR050109">
    <property type="entry name" value="HTH-type_TetR-like_transc_reg"/>
</dbReference>